<keyword evidence="2" id="KW-1185">Reference proteome</keyword>
<gene>
    <name evidence="1" type="ORF">MBCUR_02980</name>
</gene>
<name>A0A166D809_9EURY</name>
<organism evidence="1 2">
    <name type="scientific">Methanobrevibacter curvatus</name>
    <dbReference type="NCBI Taxonomy" id="49547"/>
    <lineage>
        <taxon>Archaea</taxon>
        <taxon>Methanobacteriati</taxon>
        <taxon>Methanobacteriota</taxon>
        <taxon>Methanomada group</taxon>
        <taxon>Methanobacteria</taxon>
        <taxon>Methanobacteriales</taxon>
        <taxon>Methanobacteriaceae</taxon>
        <taxon>Methanobrevibacter</taxon>
    </lineage>
</organism>
<dbReference type="RefSeq" id="WP_067089314.1">
    <property type="nucleotide sequence ID" value="NZ_LWMV01000042.1"/>
</dbReference>
<dbReference type="InterPro" id="IPR007162">
    <property type="entry name" value="DUF366"/>
</dbReference>
<dbReference type="AlphaFoldDB" id="A0A166D809"/>
<dbReference type="Pfam" id="PF04017">
    <property type="entry name" value="DUF366"/>
    <property type="match status" value="1"/>
</dbReference>
<dbReference type="Gene3D" id="3.30.930.10">
    <property type="entry name" value="Bira Bifunctional Protein, Domain 2"/>
    <property type="match status" value="1"/>
</dbReference>
<evidence type="ECO:0000313" key="1">
    <source>
        <dbReference type="EMBL" id="KZX15301.1"/>
    </source>
</evidence>
<dbReference type="STRING" id="49547.MBCUR_02980"/>
<dbReference type="PATRIC" id="fig|49547.3.peg.313"/>
<reference evidence="1 2" key="1">
    <citation type="submission" date="2016-04" db="EMBL/GenBank/DDBJ databases">
        <title>Genome sequence of Methanobrevibacter curvatus DSM 11111.</title>
        <authorList>
            <person name="Poehlein A."/>
            <person name="Seedorf H."/>
            <person name="Daniel R."/>
        </authorList>
    </citation>
    <scope>NUCLEOTIDE SEQUENCE [LARGE SCALE GENOMIC DNA]</scope>
    <source>
        <strain evidence="1 2">DSM 11111</strain>
    </source>
</reference>
<sequence>MEILHKNLYEEILYDGSQIESNWAFKFLGIKGSSIITWKGPMNINEENLKDFEDIGLEIKSDKMIHFIVEFFDIQTPNLNIIYLRQRLLVMIFAEKLLEYGVLSKRSGDDLYINSKKLSVSIATISLSSMKIHFAVNLTDLGTPNDVEAIGLLQLLDKNNVLIFNTDNLDFFINTVVNSYIDELKTIEMDISKTKTL</sequence>
<dbReference type="InterPro" id="IPR045864">
    <property type="entry name" value="aa-tRNA-synth_II/BPL/LPL"/>
</dbReference>
<dbReference type="Proteomes" id="UP000077245">
    <property type="component" value="Unassembled WGS sequence"/>
</dbReference>
<dbReference type="EMBL" id="LWMV01000042">
    <property type="protein sequence ID" value="KZX15301.1"/>
    <property type="molecule type" value="Genomic_DNA"/>
</dbReference>
<dbReference type="SUPFAM" id="SSF55681">
    <property type="entry name" value="Class II aaRS and biotin synthetases"/>
    <property type="match status" value="1"/>
</dbReference>
<evidence type="ECO:0008006" key="3">
    <source>
        <dbReference type="Google" id="ProtNLM"/>
    </source>
</evidence>
<proteinExistence type="predicted"/>
<accession>A0A166D809</accession>
<comment type="caution">
    <text evidence="1">The sequence shown here is derived from an EMBL/GenBank/DDBJ whole genome shotgun (WGS) entry which is preliminary data.</text>
</comment>
<evidence type="ECO:0000313" key="2">
    <source>
        <dbReference type="Proteomes" id="UP000077245"/>
    </source>
</evidence>
<protein>
    <recommendedName>
        <fullName evidence="3">DUF366 domain-containing protein</fullName>
    </recommendedName>
</protein>
<dbReference type="PIRSF" id="PIRSF006503">
    <property type="entry name" value="UCP006503"/>
    <property type="match status" value="1"/>
</dbReference>
<dbReference type="OrthoDB" id="70011at2157"/>